<evidence type="ECO:0000313" key="1">
    <source>
        <dbReference type="EMBL" id="CAL1393667.1"/>
    </source>
</evidence>
<organism evidence="1 2">
    <name type="scientific">Linum trigynum</name>
    <dbReference type="NCBI Taxonomy" id="586398"/>
    <lineage>
        <taxon>Eukaryota</taxon>
        <taxon>Viridiplantae</taxon>
        <taxon>Streptophyta</taxon>
        <taxon>Embryophyta</taxon>
        <taxon>Tracheophyta</taxon>
        <taxon>Spermatophyta</taxon>
        <taxon>Magnoliopsida</taxon>
        <taxon>eudicotyledons</taxon>
        <taxon>Gunneridae</taxon>
        <taxon>Pentapetalae</taxon>
        <taxon>rosids</taxon>
        <taxon>fabids</taxon>
        <taxon>Malpighiales</taxon>
        <taxon>Linaceae</taxon>
        <taxon>Linum</taxon>
    </lineage>
</organism>
<gene>
    <name evidence="1" type="ORF">LTRI10_LOCUS34227</name>
</gene>
<evidence type="ECO:0000313" key="2">
    <source>
        <dbReference type="Proteomes" id="UP001497516"/>
    </source>
</evidence>
<accession>A0AAV2F6M8</accession>
<dbReference type="Proteomes" id="UP001497516">
    <property type="component" value="Chromosome 6"/>
</dbReference>
<dbReference type="AlphaFoldDB" id="A0AAV2F6M8"/>
<reference evidence="1 2" key="1">
    <citation type="submission" date="2024-04" db="EMBL/GenBank/DDBJ databases">
        <authorList>
            <person name="Fracassetti M."/>
        </authorList>
    </citation>
    <scope>NUCLEOTIDE SEQUENCE [LARGE SCALE GENOMIC DNA]</scope>
</reference>
<keyword evidence="2" id="KW-1185">Reference proteome</keyword>
<sequence length="84" mass="9556">MKSLAQRRILDLLIPSPSQSCPSQIFFIQSNRSIADKRNAAHSSSSIVEVRIKVWRRIAKGLLPSTEWGPSPVKWNISTVLRNW</sequence>
<proteinExistence type="predicted"/>
<dbReference type="EMBL" id="OZ034819">
    <property type="protein sequence ID" value="CAL1393667.1"/>
    <property type="molecule type" value="Genomic_DNA"/>
</dbReference>
<protein>
    <submittedName>
        <fullName evidence="1">Uncharacterized protein</fullName>
    </submittedName>
</protein>
<name>A0AAV2F6M8_9ROSI</name>